<organism evidence="2 3">
    <name type="scientific">Carnegiea gigantea</name>
    <dbReference type="NCBI Taxonomy" id="171969"/>
    <lineage>
        <taxon>Eukaryota</taxon>
        <taxon>Viridiplantae</taxon>
        <taxon>Streptophyta</taxon>
        <taxon>Embryophyta</taxon>
        <taxon>Tracheophyta</taxon>
        <taxon>Spermatophyta</taxon>
        <taxon>Magnoliopsida</taxon>
        <taxon>eudicotyledons</taxon>
        <taxon>Gunneridae</taxon>
        <taxon>Pentapetalae</taxon>
        <taxon>Caryophyllales</taxon>
        <taxon>Cactineae</taxon>
        <taxon>Cactaceae</taxon>
        <taxon>Cactoideae</taxon>
        <taxon>Echinocereeae</taxon>
        <taxon>Carnegiea</taxon>
    </lineage>
</organism>
<dbReference type="OrthoDB" id="1001981at2759"/>
<protein>
    <submittedName>
        <fullName evidence="2">Uncharacterized protein</fullName>
    </submittedName>
</protein>
<name>A0A9Q1JUK2_9CARY</name>
<feature type="region of interest" description="Disordered" evidence="1">
    <location>
        <begin position="1"/>
        <end position="47"/>
    </location>
</feature>
<accession>A0A9Q1JUK2</accession>
<evidence type="ECO:0000256" key="1">
    <source>
        <dbReference type="SAM" id="MobiDB-lite"/>
    </source>
</evidence>
<proteinExistence type="predicted"/>
<feature type="compositionally biased region" description="Acidic residues" evidence="1">
    <location>
        <begin position="14"/>
        <end position="27"/>
    </location>
</feature>
<gene>
    <name evidence="2" type="ORF">Cgig2_003250</name>
</gene>
<keyword evidence="3" id="KW-1185">Reference proteome</keyword>
<dbReference type="Proteomes" id="UP001153076">
    <property type="component" value="Unassembled WGS sequence"/>
</dbReference>
<comment type="caution">
    <text evidence="2">The sequence shown here is derived from an EMBL/GenBank/DDBJ whole genome shotgun (WGS) entry which is preliminary data.</text>
</comment>
<sequence length="242" mass="27746">MPIVQKGHVSEVEISNDSDEEENEPTCEEEHVNGDNDQRDEEEKTTISDIGKVVSNSNKPALKSKCDHRIEFEEEVGNEKRTYHKAFITGMSMCSFSSMINGVALQIARKFSKWLIESFGPYAIYCRLLDGKIFQVIVFDVYLTLGLPIGGKQIVQISKSSTNEEYEHVHTVWMKEWNIDQKTSELTRIMDFILSNKDGGGSFWRNFIIYMVNCFFSGSKNCYYSKSFLQNVKDVNQIVSLD</sequence>
<evidence type="ECO:0000313" key="3">
    <source>
        <dbReference type="Proteomes" id="UP001153076"/>
    </source>
</evidence>
<evidence type="ECO:0000313" key="2">
    <source>
        <dbReference type="EMBL" id="KAJ8431501.1"/>
    </source>
</evidence>
<dbReference type="AlphaFoldDB" id="A0A9Q1JUK2"/>
<feature type="compositionally biased region" description="Basic and acidic residues" evidence="1">
    <location>
        <begin position="28"/>
        <end position="46"/>
    </location>
</feature>
<reference evidence="2" key="1">
    <citation type="submission" date="2022-04" db="EMBL/GenBank/DDBJ databases">
        <title>Carnegiea gigantea Genome sequencing and assembly v2.</title>
        <authorList>
            <person name="Copetti D."/>
            <person name="Sanderson M.J."/>
            <person name="Burquez A."/>
            <person name="Wojciechowski M.F."/>
        </authorList>
    </citation>
    <scope>NUCLEOTIDE SEQUENCE</scope>
    <source>
        <strain evidence="2">SGP5-SGP5p</strain>
        <tissue evidence="2">Aerial part</tissue>
    </source>
</reference>
<dbReference type="EMBL" id="JAKOGI010000685">
    <property type="protein sequence ID" value="KAJ8431501.1"/>
    <property type="molecule type" value="Genomic_DNA"/>
</dbReference>